<dbReference type="SMART" id="SM00086">
    <property type="entry name" value="PAC"/>
    <property type="match status" value="2"/>
</dbReference>
<feature type="chain" id="PRO_5037503304" evidence="3">
    <location>
        <begin position="28"/>
        <end position="1014"/>
    </location>
</feature>
<evidence type="ECO:0000259" key="6">
    <source>
        <dbReference type="PROSITE" id="PS50883"/>
    </source>
</evidence>
<dbReference type="InterPro" id="IPR035965">
    <property type="entry name" value="PAS-like_dom_sf"/>
</dbReference>
<dbReference type="InterPro" id="IPR013655">
    <property type="entry name" value="PAS_fold_3"/>
</dbReference>
<keyword evidence="2" id="KW-1133">Transmembrane helix</keyword>
<dbReference type="InterPro" id="IPR001610">
    <property type="entry name" value="PAC"/>
</dbReference>
<dbReference type="Pfam" id="PF00563">
    <property type="entry name" value="EAL"/>
    <property type="match status" value="1"/>
</dbReference>
<dbReference type="NCBIfam" id="TIGR00254">
    <property type="entry name" value="GGDEF"/>
    <property type="match status" value="1"/>
</dbReference>
<keyword evidence="2" id="KW-0472">Membrane</keyword>
<evidence type="ECO:0000259" key="4">
    <source>
        <dbReference type="PROSITE" id="PS50112"/>
    </source>
</evidence>
<dbReference type="CDD" id="cd00130">
    <property type="entry name" value="PAS"/>
    <property type="match status" value="2"/>
</dbReference>
<reference evidence="8 9" key="1">
    <citation type="submission" date="2021-03" db="EMBL/GenBank/DDBJ databases">
        <title>Antimicrobial resistance genes in bacteria isolated from Japanese honey, and their potential for conferring macrolide and lincosamide resistance in the American foulbrood pathogen Paenibacillus larvae.</title>
        <authorList>
            <person name="Okamoto M."/>
            <person name="Kumagai M."/>
            <person name="Kanamori H."/>
            <person name="Takamatsu D."/>
        </authorList>
    </citation>
    <scope>NUCLEOTIDE SEQUENCE [LARGE SCALE GENOMIC DNA]</scope>
    <source>
        <strain evidence="8 9">J41TS12</strain>
    </source>
</reference>
<dbReference type="CDD" id="cd01948">
    <property type="entry name" value="EAL"/>
    <property type="match status" value="1"/>
</dbReference>
<dbReference type="SMART" id="SM00267">
    <property type="entry name" value="GGDEF"/>
    <property type="match status" value="1"/>
</dbReference>
<dbReference type="InterPro" id="IPR029787">
    <property type="entry name" value="Nucleotide_cyclase"/>
</dbReference>
<feature type="domain" description="EAL" evidence="6">
    <location>
        <begin position="756"/>
        <end position="1010"/>
    </location>
</feature>
<evidence type="ECO:0000256" key="1">
    <source>
        <dbReference type="SAM" id="Coils"/>
    </source>
</evidence>
<dbReference type="EMBL" id="BORR01000023">
    <property type="protein sequence ID" value="GIO39554.1"/>
    <property type="molecule type" value="Genomic_DNA"/>
</dbReference>
<dbReference type="Gene3D" id="3.30.450.20">
    <property type="entry name" value="PAS domain"/>
    <property type="match status" value="2"/>
</dbReference>
<feature type="domain" description="PAS" evidence="4">
    <location>
        <begin position="295"/>
        <end position="372"/>
    </location>
</feature>
<proteinExistence type="predicted"/>
<dbReference type="InterPro" id="IPR043128">
    <property type="entry name" value="Rev_trsase/Diguanyl_cyclase"/>
</dbReference>
<dbReference type="InterPro" id="IPR001638">
    <property type="entry name" value="Solute-binding_3/MltF_N"/>
</dbReference>
<dbReference type="InterPro" id="IPR052155">
    <property type="entry name" value="Biofilm_reg_signaling"/>
</dbReference>
<feature type="domain" description="PAC" evidence="5">
    <location>
        <begin position="369"/>
        <end position="422"/>
    </location>
</feature>
<dbReference type="PROSITE" id="PS50113">
    <property type="entry name" value="PAC"/>
    <property type="match status" value="2"/>
</dbReference>
<evidence type="ECO:0000259" key="5">
    <source>
        <dbReference type="PROSITE" id="PS50113"/>
    </source>
</evidence>
<dbReference type="Gene3D" id="3.20.20.450">
    <property type="entry name" value="EAL domain"/>
    <property type="match status" value="1"/>
</dbReference>
<dbReference type="PROSITE" id="PS50112">
    <property type="entry name" value="PAS"/>
    <property type="match status" value="2"/>
</dbReference>
<dbReference type="SMART" id="SM00062">
    <property type="entry name" value="PBPb"/>
    <property type="match status" value="1"/>
</dbReference>
<dbReference type="CDD" id="cd01949">
    <property type="entry name" value="GGDEF"/>
    <property type="match status" value="1"/>
</dbReference>
<evidence type="ECO:0000313" key="9">
    <source>
        <dbReference type="Proteomes" id="UP000681162"/>
    </source>
</evidence>
<evidence type="ECO:0000313" key="8">
    <source>
        <dbReference type="EMBL" id="GIO39554.1"/>
    </source>
</evidence>
<accession>A0A919XWY3</accession>
<keyword evidence="1" id="KW-0175">Coiled coil</keyword>
<protein>
    <submittedName>
        <fullName evidence="8">Uncharacterized protein</fullName>
    </submittedName>
</protein>
<dbReference type="PROSITE" id="PS50883">
    <property type="entry name" value="EAL"/>
    <property type="match status" value="1"/>
</dbReference>
<keyword evidence="3" id="KW-0732">Signal</keyword>
<comment type="caution">
    <text evidence="8">The sequence shown here is derived from an EMBL/GenBank/DDBJ whole genome shotgun (WGS) entry which is preliminary data.</text>
</comment>
<name>A0A919XWY3_9BACL</name>
<dbReference type="Pfam" id="PF13426">
    <property type="entry name" value="PAS_9"/>
    <property type="match status" value="1"/>
</dbReference>
<feature type="domain" description="PAC" evidence="5">
    <location>
        <begin position="533"/>
        <end position="585"/>
    </location>
</feature>
<dbReference type="InterPro" id="IPR000160">
    <property type="entry name" value="GGDEF_dom"/>
</dbReference>
<feature type="signal peptide" evidence="3">
    <location>
        <begin position="1"/>
        <end position="27"/>
    </location>
</feature>
<dbReference type="AlphaFoldDB" id="A0A919XWY3"/>
<feature type="transmembrane region" description="Helical" evidence="2">
    <location>
        <begin position="263"/>
        <end position="285"/>
    </location>
</feature>
<dbReference type="SUPFAM" id="SSF55785">
    <property type="entry name" value="PYP-like sensor domain (PAS domain)"/>
    <property type="match status" value="2"/>
</dbReference>
<feature type="domain" description="PAS" evidence="4">
    <location>
        <begin position="458"/>
        <end position="514"/>
    </location>
</feature>
<dbReference type="SUPFAM" id="SSF141868">
    <property type="entry name" value="EAL domain-like"/>
    <property type="match status" value="1"/>
</dbReference>
<dbReference type="Gene3D" id="3.40.190.10">
    <property type="entry name" value="Periplasmic binding protein-like II"/>
    <property type="match status" value="2"/>
</dbReference>
<dbReference type="PANTHER" id="PTHR44757:SF2">
    <property type="entry name" value="BIOFILM ARCHITECTURE MAINTENANCE PROTEIN MBAA"/>
    <property type="match status" value="1"/>
</dbReference>
<keyword evidence="2" id="KW-0812">Transmembrane</keyword>
<dbReference type="Pfam" id="PF08447">
    <property type="entry name" value="PAS_3"/>
    <property type="match status" value="1"/>
</dbReference>
<sequence length="1014" mass="116510">MKQLVSSVFLFMIVVASFLLNPESANASRENILYQSELDYPPFKYDQNGYPAGFDLDLTRLLFEEDKYSIYYSFDAWEKVYAKLNNKEVDTVGLMAVLDERKDEVSYSKPIMKTTTGIFARTHFEEKVTLNTLSSYRIGVGAGQYTEQQLKSELGITDYSTFPTVQEGMYALREGRIDLLFENQHVVNYLMIREGMSDEIRMVLGGLYPVDFAYGIRKDSPELVSYLNFRITEVQGDPLFEEMYQRYFFTHSDYYNEKIRNRYITAAVLFVISAIVGAILIRLYINRLRRTLQSEREFSNDVLKHANLFIWAVKADGRTVRLNQYAERLIGITEEQAEDRPYDELEGMDDNYPELLQMLDEALNMQFAVDREVILKRSEGEGTIALLFRTTSIQGLEGDPDVFILAGMDIQERKESEIKLQNSYQELEATYEELTAAQEELADNYKKLLDNQELLARNEERYRLVTEASNGGIWEIDLIHNKNYYSPRWFQLLGYEEEDQVNRDMLSDLIHPDDAVVYASEIGKACAELRSLLECEFRLRMKCGEYHWFLARGKIVFDANGEPQRMTGSIIDIHELKLSQDRLHYMAYYDELSGLPNRHYFMRELENFSETPDRHAAIFFIDTDNFKYVNDTLGHKAGDLLLAATSKRLSEAIGNGDMLFRLGGDEFVIMLEGIREAAQAEHYAEKLIEMFKEPFYIQGSELYISVSIGISLYPQDGTDPEELLKNADMAMYAAKEAGKGKYMVFTPAFQQAFYERVQLEKYLRQAVQNGELLLHYQPQVDLNSERISGFEALVRWNSPELGFVSPLNFIKVAEDSRLIIPIGAWVLKEACRFGKRLQDEGYGDFLIGVNISVIQLLQNDFADHVQEVLRETGLKPQYLELEITESTIMESFDEMVVSLNMLRDLGISIALDDFGTGYSSLGYLKQMPITTLKIDKSFIEQVPDEGDSRSLARAIVLIGRKMGLKVVAEGVETQRQLQYIKRSRCDVIQGYLISKPVPEQDALALAGSNLRLNI</sequence>
<evidence type="ECO:0000256" key="3">
    <source>
        <dbReference type="SAM" id="SignalP"/>
    </source>
</evidence>
<dbReference type="SUPFAM" id="SSF53850">
    <property type="entry name" value="Periplasmic binding protein-like II"/>
    <property type="match status" value="1"/>
</dbReference>
<dbReference type="SUPFAM" id="SSF55073">
    <property type="entry name" value="Nucleotide cyclase"/>
    <property type="match status" value="1"/>
</dbReference>
<dbReference type="InterPro" id="IPR000700">
    <property type="entry name" value="PAS-assoc_C"/>
</dbReference>
<dbReference type="PROSITE" id="PS50887">
    <property type="entry name" value="GGDEF"/>
    <property type="match status" value="1"/>
</dbReference>
<dbReference type="PANTHER" id="PTHR44757">
    <property type="entry name" value="DIGUANYLATE CYCLASE DGCP"/>
    <property type="match status" value="1"/>
</dbReference>
<dbReference type="Pfam" id="PF00990">
    <property type="entry name" value="GGDEF"/>
    <property type="match status" value="1"/>
</dbReference>
<dbReference type="Proteomes" id="UP000681162">
    <property type="component" value="Unassembled WGS sequence"/>
</dbReference>
<dbReference type="SMART" id="SM00052">
    <property type="entry name" value="EAL"/>
    <property type="match status" value="1"/>
</dbReference>
<dbReference type="NCBIfam" id="TIGR00229">
    <property type="entry name" value="sensory_box"/>
    <property type="match status" value="2"/>
</dbReference>
<gene>
    <name evidence="8" type="ORF">J41TS12_44150</name>
</gene>
<evidence type="ECO:0000256" key="2">
    <source>
        <dbReference type="SAM" id="Phobius"/>
    </source>
</evidence>
<dbReference type="Pfam" id="PF00497">
    <property type="entry name" value="SBP_bac_3"/>
    <property type="match status" value="1"/>
</dbReference>
<keyword evidence="9" id="KW-1185">Reference proteome</keyword>
<dbReference type="InterPro" id="IPR035919">
    <property type="entry name" value="EAL_sf"/>
</dbReference>
<dbReference type="Gene3D" id="3.30.70.270">
    <property type="match status" value="1"/>
</dbReference>
<feature type="domain" description="GGDEF" evidence="7">
    <location>
        <begin position="614"/>
        <end position="747"/>
    </location>
</feature>
<dbReference type="SMART" id="SM00091">
    <property type="entry name" value="PAS"/>
    <property type="match status" value="2"/>
</dbReference>
<dbReference type="InterPro" id="IPR001633">
    <property type="entry name" value="EAL_dom"/>
</dbReference>
<dbReference type="RefSeq" id="WP_212942897.1">
    <property type="nucleotide sequence ID" value="NZ_BORR01000023.1"/>
</dbReference>
<feature type="coiled-coil region" evidence="1">
    <location>
        <begin position="417"/>
        <end position="451"/>
    </location>
</feature>
<dbReference type="InterPro" id="IPR000014">
    <property type="entry name" value="PAS"/>
</dbReference>
<organism evidence="8 9">
    <name type="scientific">Paenibacillus antibioticophila</name>
    <dbReference type="NCBI Taxonomy" id="1274374"/>
    <lineage>
        <taxon>Bacteria</taxon>
        <taxon>Bacillati</taxon>
        <taxon>Bacillota</taxon>
        <taxon>Bacilli</taxon>
        <taxon>Bacillales</taxon>
        <taxon>Paenibacillaceae</taxon>
        <taxon>Paenibacillus</taxon>
    </lineage>
</organism>
<evidence type="ECO:0000259" key="7">
    <source>
        <dbReference type="PROSITE" id="PS50887"/>
    </source>
</evidence>